<evidence type="ECO:0000313" key="8">
    <source>
        <dbReference type="EMBL" id="AEB14910.1"/>
    </source>
</evidence>
<dbReference type="PANTHER" id="PTHR30603">
    <property type="entry name" value="RNA POLYMERASE SIGMA FACTOR RPO"/>
    <property type="match status" value="1"/>
</dbReference>
<dbReference type="Gene3D" id="1.20.120.1810">
    <property type="match status" value="1"/>
</dbReference>
<evidence type="ECO:0000313" key="9">
    <source>
        <dbReference type="Proteomes" id="UP000006852"/>
    </source>
</evidence>
<dbReference type="GO" id="GO:0016987">
    <property type="term" value="F:sigma factor activity"/>
    <property type="evidence" value="ECO:0007669"/>
    <property type="project" value="UniProtKB-KW"/>
</dbReference>
<dbReference type="InterPro" id="IPR014284">
    <property type="entry name" value="RNA_pol_sigma-70_dom"/>
</dbReference>
<dbReference type="KEGG" id="tsu:Tresu_2037"/>
<dbReference type="Pfam" id="PF04542">
    <property type="entry name" value="Sigma70_r2"/>
    <property type="match status" value="1"/>
</dbReference>
<dbReference type="CDD" id="cd06171">
    <property type="entry name" value="Sigma70_r4"/>
    <property type="match status" value="1"/>
</dbReference>
<comment type="function">
    <text evidence="5">Sigma factors are initiation factors that promote the attachment of RNA polymerase to specific initiation sites and are then released.</text>
</comment>
<evidence type="ECO:0000256" key="1">
    <source>
        <dbReference type="ARBA" id="ARBA00023015"/>
    </source>
</evidence>
<keyword evidence="3 5" id="KW-0238">DNA-binding</keyword>
<dbReference type="InterPro" id="IPR013324">
    <property type="entry name" value="RNA_pol_sigma_r3/r4-like"/>
</dbReference>
<dbReference type="PRINTS" id="PR00046">
    <property type="entry name" value="SIGMA70FCT"/>
</dbReference>
<dbReference type="Pfam" id="PF04539">
    <property type="entry name" value="Sigma70_r3"/>
    <property type="match status" value="1"/>
</dbReference>
<feature type="domain" description="RNA polymerase sigma-70" evidence="6">
    <location>
        <begin position="66"/>
        <end position="79"/>
    </location>
</feature>
<dbReference type="InterPro" id="IPR013325">
    <property type="entry name" value="RNA_pol_sigma_r2"/>
</dbReference>
<dbReference type="STRING" id="869209.Tresu_2037"/>
<dbReference type="PROSITE" id="PS00716">
    <property type="entry name" value="SIGMA70_2"/>
    <property type="match status" value="1"/>
</dbReference>
<evidence type="ECO:0000256" key="3">
    <source>
        <dbReference type="ARBA" id="ARBA00023125"/>
    </source>
</evidence>
<dbReference type="Pfam" id="PF00140">
    <property type="entry name" value="Sigma70_r1_2"/>
    <property type="match status" value="1"/>
</dbReference>
<dbReference type="PANTHER" id="PTHR30603:SF47">
    <property type="entry name" value="RNA POLYMERASE SIGMA FACTOR SIGD, CHLOROPLASTIC"/>
    <property type="match status" value="1"/>
</dbReference>
<organism evidence="8 9">
    <name type="scientific">Treponema succinifaciens (strain ATCC 33096 / DSM 2489 / 6091)</name>
    <dbReference type="NCBI Taxonomy" id="869209"/>
    <lineage>
        <taxon>Bacteria</taxon>
        <taxon>Pseudomonadati</taxon>
        <taxon>Spirochaetota</taxon>
        <taxon>Spirochaetia</taxon>
        <taxon>Spirochaetales</taxon>
        <taxon>Treponemataceae</taxon>
        <taxon>Treponema</taxon>
    </lineage>
</organism>
<evidence type="ECO:0000259" key="6">
    <source>
        <dbReference type="PROSITE" id="PS00715"/>
    </source>
</evidence>
<dbReference type="InterPro" id="IPR050239">
    <property type="entry name" value="Sigma-70_RNA_pol_init_factors"/>
</dbReference>
<sequence length="272" mass="30579">MEIDVAKGYLNSLKKYPLLSADEEIALAKRIKSGDKEAFNLLVNSNLRLVVSVAGRFNKGAFCIMDLIQEGNLGLMVAAKKFDPAFGTRFSTYAYRWIVQRIMKFISANSSPILLPVHRETLLRRIQKFQNIFFQQNGREAAVKELALFAGISEERLNDVLETSYTVASLDTEVADEGKTVSLGDIIPDTAFSPEELAIREDSKSCVNFFMDSLTGIEKSVLRHRYNFDYDLHSKSLREVGRIVGLSQEAVRQAELRAKKHLKSAMESVFAV</sequence>
<protein>
    <recommendedName>
        <fullName evidence="5">RNA polymerase sigma factor</fullName>
    </recommendedName>
</protein>
<evidence type="ECO:0000259" key="7">
    <source>
        <dbReference type="PROSITE" id="PS00716"/>
    </source>
</evidence>
<evidence type="ECO:0000256" key="4">
    <source>
        <dbReference type="ARBA" id="ARBA00023163"/>
    </source>
</evidence>
<dbReference type="Gene3D" id="1.10.10.10">
    <property type="entry name" value="Winged helix-like DNA-binding domain superfamily/Winged helix DNA-binding domain"/>
    <property type="match status" value="2"/>
</dbReference>
<dbReference type="GO" id="GO:0003677">
    <property type="term" value="F:DNA binding"/>
    <property type="evidence" value="ECO:0007669"/>
    <property type="project" value="UniProtKB-KW"/>
</dbReference>
<keyword evidence="4 5" id="KW-0804">Transcription</keyword>
<accession>F2NW55</accession>
<dbReference type="NCBIfam" id="TIGR02937">
    <property type="entry name" value="sigma70-ECF"/>
    <property type="match status" value="1"/>
</dbReference>
<dbReference type="InterPro" id="IPR007627">
    <property type="entry name" value="RNA_pol_sigma70_r2"/>
</dbReference>
<dbReference type="Proteomes" id="UP000006852">
    <property type="component" value="Chromosome"/>
</dbReference>
<dbReference type="SUPFAM" id="SSF88659">
    <property type="entry name" value="Sigma3 and sigma4 domains of RNA polymerase sigma factors"/>
    <property type="match status" value="2"/>
</dbReference>
<keyword evidence="2 5" id="KW-0731">Sigma factor</keyword>
<dbReference type="AlphaFoldDB" id="F2NW55"/>
<dbReference type="GO" id="GO:0006352">
    <property type="term" value="P:DNA-templated transcription initiation"/>
    <property type="evidence" value="ECO:0007669"/>
    <property type="project" value="InterPro"/>
</dbReference>
<dbReference type="Pfam" id="PF04545">
    <property type="entry name" value="Sigma70_r4"/>
    <property type="match status" value="1"/>
</dbReference>
<dbReference type="InterPro" id="IPR007630">
    <property type="entry name" value="RNA_pol_sigma70_r4"/>
</dbReference>
<dbReference type="InterPro" id="IPR009042">
    <property type="entry name" value="RNA_pol_sigma70_r1_2"/>
</dbReference>
<dbReference type="RefSeq" id="WP_013702166.1">
    <property type="nucleotide sequence ID" value="NC_015385.1"/>
</dbReference>
<dbReference type="eggNOG" id="COG0568">
    <property type="taxonomic scope" value="Bacteria"/>
</dbReference>
<dbReference type="EMBL" id="CP002631">
    <property type="protein sequence ID" value="AEB14910.1"/>
    <property type="molecule type" value="Genomic_DNA"/>
</dbReference>
<keyword evidence="9" id="KW-1185">Reference proteome</keyword>
<keyword evidence="1 5" id="KW-0805">Transcription regulation</keyword>
<dbReference type="PROSITE" id="PS00715">
    <property type="entry name" value="SIGMA70_1"/>
    <property type="match status" value="1"/>
</dbReference>
<reference evidence="8 9" key="1">
    <citation type="journal article" date="2011" name="Stand. Genomic Sci.">
        <title>Complete genome sequence of Treponema succinifaciens type strain (6091).</title>
        <authorList>
            <person name="Han C."/>
            <person name="Gronow S."/>
            <person name="Teshima H."/>
            <person name="Lapidus A."/>
            <person name="Nolan M."/>
            <person name="Lucas S."/>
            <person name="Hammon N."/>
            <person name="Deshpande S."/>
            <person name="Cheng J.F."/>
            <person name="Zeytun A."/>
            <person name="Tapia R."/>
            <person name="Goodwin L."/>
            <person name="Pitluck S."/>
            <person name="Liolios K."/>
            <person name="Pagani I."/>
            <person name="Ivanova N."/>
            <person name="Mavromatis K."/>
            <person name="Mikhailova N."/>
            <person name="Huntemann M."/>
            <person name="Pati A."/>
            <person name="Chen A."/>
            <person name="Palaniappan K."/>
            <person name="Land M."/>
            <person name="Hauser L."/>
            <person name="Brambilla E.M."/>
            <person name="Rohde M."/>
            <person name="Goker M."/>
            <person name="Woyke T."/>
            <person name="Bristow J."/>
            <person name="Eisen J.A."/>
            <person name="Markowitz V."/>
            <person name="Hugenholtz P."/>
            <person name="Kyrpides N.C."/>
            <person name="Klenk H.P."/>
            <person name="Detter J.C."/>
        </authorList>
    </citation>
    <scope>NUCLEOTIDE SEQUENCE [LARGE SCALE GENOMIC DNA]</scope>
    <source>
        <strain evidence="9">ATCC 33096 / DSM 2489 / 6091</strain>
    </source>
</reference>
<dbReference type="InterPro" id="IPR036388">
    <property type="entry name" value="WH-like_DNA-bd_sf"/>
</dbReference>
<dbReference type="InterPro" id="IPR000943">
    <property type="entry name" value="RNA_pol_sigma70"/>
</dbReference>
<proteinExistence type="inferred from homology"/>
<dbReference type="GeneID" id="302999159"/>
<dbReference type="SUPFAM" id="SSF88946">
    <property type="entry name" value="Sigma2 domain of RNA polymerase sigma factors"/>
    <property type="match status" value="1"/>
</dbReference>
<dbReference type="HOGENOM" id="CLU_014793_3_5_12"/>
<name>F2NW55_TRES6</name>
<gene>
    <name evidence="8" type="ordered locus">Tresu_2037</name>
</gene>
<feature type="domain" description="RNA polymerase sigma-70" evidence="7">
    <location>
        <begin position="236"/>
        <end position="262"/>
    </location>
</feature>
<evidence type="ECO:0000256" key="2">
    <source>
        <dbReference type="ARBA" id="ARBA00023082"/>
    </source>
</evidence>
<dbReference type="InterPro" id="IPR007624">
    <property type="entry name" value="RNA_pol_sigma70_r3"/>
</dbReference>
<comment type="similarity">
    <text evidence="5">Belongs to the sigma-70 factor family.</text>
</comment>
<evidence type="ECO:0000256" key="5">
    <source>
        <dbReference type="RuleBase" id="RU362124"/>
    </source>
</evidence>
<reference evidence="9" key="2">
    <citation type="submission" date="2011-04" db="EMBL/GenBank/DDBJ databases">
        <title>The complete genome of chromosome of Treponema succinifaciens DSM 2489.</title>
        <authorList>
            <person name="Lucas S."/>
            <person name="Copeland A."/>
            <person name="Lapidus A."/>
            <person name="Bruce D."/>
            <person name="Goodwin L."/>
            <person name="Pitluck S."/>
            <person name="Peters L."/>
            <person name="Kyrpides N."/>
            <person name="Mavromatis K."/>
            <person name="Ivanova N."/>
            <person name="Ovchinnikova G."/>
            <person name="Teshima H."/>
            <person name="Detter J.C."/>
            <person name="Tapia R."/>
            <person name="Han C."/>
            <person name="Land M."/>
            <person name="Hauser L."/>
            <person name="Markowitz V."/>
            <person name="Cheng J.-F."/>
            <person name="Hugenholtz P."/>
            <person name="Woyke T."/>
            <person name="Wu D."/>
            <person name="Gronow S."/>
            <person name="Wellnitz S."/>
            <person name="Brambilla E."/>
            <person name="Klenk H.-P."/>
            <person name="Eisen J.A."/>
        </authorList>
    </citation>
    <scope>NUCLEOTIDE SEQUENCE [LARGE SCALE GENOMIC DNA]</scope>
    <source>
        <strain evidence="9">ATCC 33096 / DSM 2489 / 6091</strain>
    </source>
</reference>